<dbReference type="HOGENOM" id="CLU_032487_1_0_1"/>
<gene>
    <name evidence="4" type="ordered locus">Cd36_21680</name>
    <name evidence="5" type="ORF">CD36_21680</name>
</gene>
<protein>
    <submittedName>
        <fullName evidence="5">Acyltransferase, putative</fullName>
    </submittedName>
</protein>
<dbReference type="Proteomes" id="UP000002605">
    <property type="component" value="Chromosome 2"/>
</dbReference>
<keyword evidence="6" id="KW-1185">Reference proteome</keyword>
<accession>B9WC27</accession>
<dbReference type="GO" id="GO:0051792">
    <property type="term" value="P:medium-chain fatty acid biosynthetic process"/>
    <property type="evidence" value="ECO:0007669"/>
    <property type="project" value="TreeGrafter"/>
</dbReference>
<dbReference type="Gene3D" id="3.40.50.1820">
    <property type="entry name" value="alpha/beta hydrolase"/>
    <property type="match status" value="1"/>
</dbReference>
<dbReference type="KEGG" id="cdu:CD36_21680"/>
<comment type="similarity">
    <text evidence="1">Belongs to the AB hydrolase superfamily. AB hydrolase 4 family.</text>
</comment>
<keyword evidence="5" id="KW-0012">Acyltransferase</keyword>
<dbReference type="PANTHER" id="PTHR10794">
    <property type="entry name" value="ABHYDROLASE DOMAIN-CONTAINING PROTEIN"/>
    <property type="match status" value="1"/>
</dbReference>
<evidence type="ECO:0000313" key="5">
    <source>
        <dbReference type="EMBL" id="CAX43949.1"/>
    </source>
</evidence>
<dbReference type="CGD" id="CAL0000168767">
    <property type="gene designation" value="Cd36_21680"/>
</dbReference>
<organism evidence="5 6">
    <name type="scientific">Candida dubliniensis (strain CD36 / ATCC MYA-646 / CBS 7987 / NCPF 3949 / NRRL Y-17841)</name>
    <name type="common">Yeast</name>
    <dbReference type="NCBI Taxonomy" id="573826"/>
    <lineage>
        <taxon>Eukaryota</taxon>
        <taxon>Fungi</taxon>
        <taxon>Dikarya</taxon>
        <taxon>Ascomycota</taxon>
        <taxon>Saccharomycotina</taxon>
        <taxon>Pichiomycetes</taxon>
        <taxon>Debaryomycetaceae</taxon>
        <taxon>Candida/Lodderomyces clade</taxon>
        <taxon>Candida</taxon>
    </lineage>
</organism>
<dbReference type="InterPro" id="IPR000073">
    <property type="entry name" value="AB_hydrolase_1"/>
</dbReference>
<dbReference type="eggNOG" id="KOG1838">
    <property type="taxonomic scope" value="Eukaryota"/>
</dbReference>
<dbReference type="GO" id="GO:0047372">
    <property type="term" value="F:monoacylglycerol lipase activity"/>
    <property type="evidence" value="ECO:0007669"/>
    <property type="project" value="TreeGrafter"/>
</dbReference>
<dbReference type="OrthoDB" id="5954035at2759"/>
<dbReference type="ESTHER" id="candc-b9wc27">
    <property type="family name" value="abh_upf0017"/>
</dbReference>
<feature type="compositionally biased region" description="Basic and acidic residues" evidence="2">
    <location>
        <begin position="150"/>
        <end position="159"/>
    </location>
</feature>
<dbReference type="GO" id="GO:0016746">
    <property type="term" value="F:acyltransferase activity"/>
    <property type="evidence" value="ECO:0007669"/>
    <property type="project" value="UniProtKB-KW"/>
</dbReference>
<dbReference type="PROSITE" id="PS01133">
    <property type="entry name" value="UPF0017"/>
    <property type="match status" value="1"/>
</dbReference>
<dbReference type="InterPro" id="IPR050960">
    <property type="entry name" value="AB_hydrolase_4_sf"/>
</dbReference>
<dbReference type="AlphaFoldDB" id="B9WC27"/>
<evidence type="ECO:0000259" key="3">
    <source>
        <dbReference type="Pfam" id="PF00561"/>
    </source>
</evidence>
<dbReference type="InterPro" id="IPR000952">
    <property type="entry name" value="AB_hydrolase_4_CS"/>
</dbReference>
<evidence type="ECO:0000313" key="6">
    <source>
        <dbReference type="Proteomes" id="UP000002605"/>
    </source>
</evidence>
<evidence type="ECO:0000256" key="2">
    <source>
        <dbReference type="SAM" id="MobiDB-lite"/>
    </source>
</evidence>
<reference evidence="5 6" key="1">
    <citation type="journal article" date="2009" name="Genome Res.">
        <title>Comparative genomics of the fungal pathogens Candida dubliniensis and Candida albicans.</title>
        <authorList>
            <person name="Jackson A.P."/>
            <person name="Gamble J.A."/>
            <person name="Yeomans T."/>
            <person name="Moran G.P."/>
            <person name="Saunders D."/>
            <person name="Harris D."/>
            <person name="Aslett M."/>
            <person name="Barrell J.F."/>
            <person name="Butler G."/>
            <person name="Citiulo F."/>
            <person name="Coleman D.C."/>
            <person name="de Groot P.W.J."/>
            <person name="Goodwin T.J."/>
            <person name="Quail M.A."/>
            <person name="McQuillan J."/>
            <person name="Munro C.A."/>
            <person name="Pain A."/>
            <person name="Poulter R.T."/>
            <person name="Rajandream M.A."/>
            <person name="Renauld H."/>
            <person name="Spiering M.J."/>
            <person name="Tivey A."/>
            <person name="Gow N.A.R."/>
            <person name="Barrell B."/>
            <person name="Sullivan D.J."/>
            <person name="Berriman M."/>
        </authorList>
    </citation>
    <scope>NUCLEOTIDE SEQUENCE [LARGE SCALE GENOMIC DNA]</scope>
    <source>
        <strain evidence="6">CD36 / ATCC MYA-646 / CBS 7987 / NCPF 3949 / NRRL Y-17841</strain>
    </source>
</reference>
<dbReference type="RefSeq" id="XP_002418646.1">
    <property type="nucleotide sequence ID" value="XM_002418601.1"/>
</dbReference>
<dbReference type="GO" id="GO:0008126">
    <property type="term" value="F:acetylesterase activity"/>
    <property type="evidence" value="ECO:0007669"/>
    <property type="project" value="TreeGrafter"/>
</dbReference>
<dbReference type="InterPro" id="IPR029058">
    <property type="entry name" value="AB_hydrolase_fold"/>
</dbReference>
<dbReference type="VEuPathDB" id="FungiDB:CD36_21680"/>
<dbReference type="GO" id="GO:0051793">
    <property type="term" value="P:medium-chain fatty acid catabolic process"/>
    <property type="evidence" value="ECO:0007669"/>
    <property type="project" value="TreeGrafter"/>
</dbReference>
<feature type="domain" description="AB hydrolase-1" evidence="3">
    <location>
        <begin position="184"/>
        <end position="412"/>
    </location>
</feature>
<dbReference type="SUPFAM" id="SSF53474">
    <property type="entry name" value="alpha/beta-Hydrolases"/>
    <property type="match status" value="1"/>
</dbReference>
<dbReference type="EMBL" id="FM992689">
    <property type="protein sequence ID" value="CAX43949.1"/>
    <property type="molecule type" value="Genomic_DNA"/>
</dbReference>
<dbReference type="FunFam" id="3.40.50.1820:FF:000290">
    <property type="entry name" value="Alpha/Beta hydrolase protein"/>
    <property type="match status" value="1"/>
</dbReference>
<dbReference type="PANTHER" id="PTHR10794:SF63">
    <property type="entry name" value="ALPHA_BETA HYDROLASE 1, ISOFORM A"/>
    <property type="match status" value="1"/>
</dbReference>
<evidence type="ECO:0000313" key="4">
    <source>
        <dbReference type="CGD" id="CAL0000168767"/>
    </source>
</evidence>
<dbReference type="Pfam" id="PF00561">
    <property type="entry name" value="Abhydrolase_1"/>
    <property type="match status" value="1"/>
</dbReference>
<sequence length="488" mass="55239">MSGFFVSRVESHFSKNPIKFKPRSNSSQETNIATTSNLINKFKPKKASQETDNDLPNSIPEMIQAAVPEFNSKYSFFVNPLLSSGHTQTAYTALNKFENQHKVHYKREIITVENKTYTLPNGDQLYYDQWKGESTIALDYAVDPALGPDLNHEKYKPESQTRPLPPRTEYKNPNEDLIGDDEKPLLIILHGLSGGSYEAYLRAVVDKIIDPSFGFDAVVINSRGCANHTITSPQLYNGLWTNDVRYVINEIVSKRWPRKRVFLMGFSLGAAILANYLGQEGAYASPQIKGSVAIGCPWDFVDGSFQLRESVIGHYIYSPTMANNLLKLLNNHHILLANDLVKEYKEDPTRNEIKFLKQFDNKFTAKMFGLNSADEYYRKASPIQRLLKVRVPMVILSSLDDPVVGSRSLPFSEVDLNPYVSLITTSVGGHLGWFAINGDRWYVEPVCKLLTVLNQYDVDKESIVELPVDISETSWKYDRLVNGMLVDE</sequence>
<keyword evidence="5" id="KW-0808">Transferase</keyword>
<proteinExistence type="inferred from homology"/>
<feature type="region of interest" description="Disordered" evidence="2">
    <location>
        <begin position="149"/>
        <end position="169"/>
    </location>
</feature>
<dbReference type="GeneID" id="8046186"/>
<name>B9WC27_CANDC</name>
<evidence type="ECO:0000256" key="1">
    <source>
        <dbReference type="ARBA" id="ARBA00010884"/>
    </source>
</evidence>